<dbReference type="CDD" id="cd00085">
    <property type="entry name" value="HNHc"/>
    <property type="match status" value="1"/>
</dbReference>
<dbReference type="Gene3D" id="1.10.30.50">
    <property type="match status" value="1"/>
</dbReference>
<accession>A0A6C0GML9</accession>
<keyword evidence="2" id="KW-0540">Nuclease</keyword>
<dbReference type="GO" id="GO:0003676">
    <property type="term" value="F:nucleic acid binding"/>
    <property type="evidence" value="ECO:0007669"/>
    <property type="project" value="InterPro"/>
</dbReference>
<dbReference type="PANTHER" id="PTHR37827:SF1">
    <property type="entry name" value="HNH DOMAIN-CONTAINING PROTEIN"/>
    <property type="match status" value="1"/>
</dbReference>
<reference evidence="2 3" key="1">
    <citation type="submission" date="2020-01" db="EMBL/GenBank/DDBJ databases">
        <authorList>
            <person name="Kim M.K."/>
        </authorList>
    </citation>
    <scope>NUCLEOTIDE SEQUENCE [LARGE SCALE GENOMIC DNA]</scope>
    <source>
        <strain evidence="2 3">172606-1</strain>
    </source>
</reference>
<dbReference type="Proteomes" id="UP000480178">
    <property type="component" value="Chromosome"/>
</dbReference>
<evidence type="ECO:0000313" key="3">
    <source>
        <dbReference type="Proteomes" id="UP000480178"/>
    </source>
</evidence>
<dbReference type="RefSeq" id="WP_162444881.1">
    <property type="nucleotide sequence ID" value="NZ_CP048222.1"/>
</dbReference>
<proteinExistence type="predicted"/>
<keyword evidence="2" id="KW-0255">Endonuclease</keyword>
<dbReference type="Pfam" id="PF01844">
    <property type="entry name" value="HNH"/>
    <property type="match status" value="1"/>
</dbReference>
<evidence type="ECO:0000259" key="1">
    <source>
        <dbReference type="Pfam" id="PF01844"/>
    </source>
</evidence>
<dbReference type="GO" id="GO:0004519">
    <property type="term" value="F:endonuclease activity"/>
    <property type="evidence" value="ECO:0007669"/>
    <property type="project" value="UniProtKB-KW"/>
</dbReference>
<name>A0A6C0GML9_9BACT</name>
<keyword evidence="2" id="KW-0378">Hydrolase</keyword>
<protein>
    <submittedName>
        <fullName evidence="2">HNH endonuclease</fullName>
    </submittedName>
</protein>
<dbReference type="InterPro" id="IPR003615">
    <property type="entry name" value="HNH_nuc"/>
</dbReference>
<keyword evidence="3" id="KW-1185">Reference proteome</keyword>
<dbReference type="AlphaFoldDB" id="A0A6C0GML9"/>
<evidence type="ECO:0000313" key="2">
    <source>
        <dbReference type="EMBL" id="QHT68880.1"/>
    </source>
</evidence>
<dbReference type="EMBL" id="CP048222">
    <property type="protein sequence ID" value="QHT68880.1"/>
    <property type="molecule type" value="Genomic_DNA"/>
</dbReference>
<organism evidence="2 3">
    <name type="scientific">Rhodocytophaga rosea</name>
    <dbReference type="NCBI Taxonomy" id="2704465"/>
    <lineage>
        <taxon>Bacteria</taxon>
        <taxon>Pseudomonadati</taxon>
        <taxon>Bacteroidota</taxon>
        <taxon>Cytophagia</taxon>
        <taxon>Cytophagales</taxon>
        <taxon>Rhodocytophagaceae</taxon>
        <taxon>Rhodocytophaga</taxon>
    </lineage>
</organism>
<dbReference type="KEGG" id="rhoz:GXP67_20610"/>
<dbReference type="GO" id="GO:0008270">
    <property type="term" value="F:zinc ion binding"/>
    <property type="evidence" value="ECO:0007669"/>
    <property type="project" value="InterPro"/>
</dbReference>
<dbReference type="PANTHER" id="PTHR37827">
    <property type="entry name" value="TUDOR DOMAIN-CONTAINING PROTEIN"/>
    <property type="match status" value="1"/>
</dbReference>
<feature type="domain" description="HNH" evidence="1">
    <location>
        <begin position="11"/>
        <end position="50"/>
    </location>
</feature>
<gene>
    <name evidence="2" type="ORF">GXP67_20610</name>
</gene>
<sequence>MPYFKSEDVTCALCGRNVSMLTYHHLIPKQKGGKYTDTVPLCQPCHTTIHLTFSNRELASEYNSIEKLKSAAPLQKYLQWIQGKPIEKIANKRKKR</sequence>
<dbReference type="InterPro" id="IPR002711">
    <property type="entry name" value="HNH"/>
</dbReference>